<feature type="domain" description="Mur ligase C-terminal" evidence="21">
    <location>
        <begin position="342"/>
        <end position="461"/>
    </location>
</feature>
<keyword evidence="8 22" id="KW-0436">Ligase</keyword>
<protein>
    <recommendedName>
        <fullName evidence="7">Dihydrofolate synthase/folylpolyglutamate synthase</fullName>
        <ecNumber evidence="5">6.3.2.12</ecNumber>
        <ecNumber evidence="6">6.3.2.17</ecNumber>
    </recommendedName>
    <alternativeName>
        <fullName evidence="16">Folylpoly-gamma-glutamate synthetase-dihydrofolate synthetase</fullName>
    </alternativeName>
    <alternativeName>
        <fullName evidence="14">Folylpolyglutamate synthetase</fullName>
    </alternativeName>
    <alternativeName>
        <fullName evidence="15">Tetrahydrofolylpolyglutamate synthase</fullName>
    </alternativeName>
</protein>
<accession>A0A3P3XTT6</accession>
<evidence type="ECO:0000256" key="9">
    <source>
        <dbReference type="ARBA" id="ARBA00022723"/>
    </source>
</evidence>
<organism evidence="22">
    <name type="scientific">uncultured spirochete</name>
    <dbReference type="NCBI Taxonomy" id="156406"/>
    <lineage>
        <taxon>Bacteria</taxon>
        <taxon>Pseudomonadati</taxon>
        <taxon>Spirochaetota</taxon>
        <taxon>Spirochaetia</taxon>
        <taxon>Spirochaetales</taxon>
        <taxon>environmental samples</taxon>
    </lineage>
</organism>
<evidence type="ECO:0000259" key="21">
    <source>
        <dbReference type="Pfam" id="PF02875"/>
    </source>
</evidence>
<evidence type="ECO:0000256" key="18">
    <source>
        <dbReference type="ARBA" id="ARBA00047808"/>
    </source>
</evidence>
<dbReference type="InterPro" id="IPR018109">
    <property type="entry name" value="Folylpolyglutamate_synth_CS"/>
</dbReference>
<comment type="pathway">
    <text evidence="3">Cofactor biosynthesis; tetrahydrofolylpolyglutamate biosynthesis.</text>
</comment>
<dbReference type="EC" id="6.3.2.12" evidence="5"/>
<dbReference type="GO" id="GO:0005524">
    <property type="term" value="F:ATP binding"/>
    <property type="evidence" value="ECO:0007669"/>
    <property type="project" value="UniProtKB-KW"/>
</dbReference>
<keyword evidence="10" id="KW-0547">Nucleotide-binding</keyword>
<name>A0A3P3XTT6_9SPIR</name>
<dbReference type="Gene3D" id="3.90.190.20">
    <property type="entry name" value="Mur ligase, C-terminal domain"/>
    <property type="match status" value="1"/>
</dbReference>
<dbReference type="PANTHER" id="PTHR11136">
    <property type="entry name" value="FOLYLPOLYGLUTAMATE SYNTHASE-RELATED"/>
    <property type="match status" value="1"/>
</dbReference>
<dbReference type="InterPro" id="IPR001645">
    <property type="entry name" value="Folylpolyglutamate_synth"/>
</dbReference>
<keyword evidence="12" id="KW-0460">Magnesium</keyword>
<dbReference type="NCBIfam" id="TIGR01499">
    <property type="entry name" value="folC"/>
    <property type="match status" value="1"/>
</dbReference>
<dbReference type="Pfam" id="PF02875">
    <property type="entry name" value="Mur_ligase_C"/>
    <property type="match status" value="1"/>
</dbReference>
<evidence type="ECO:0000256" key="19">
    <source>
        <dbReference type="ARBA" id="ARBA00049035"/>
    </source>
</evidence>
<comment type="catalytic activity">
    <reaction evidence="18">
        <text>10-formyltetrahydrofolyl-(gamma-L-Glu)(n) + L-glutamate + ATP = 10-formyltetrahydrofolyl-(gamma-L-Glu)(n+1) + ADP + phosphate + H(+)</text>
        <dbReference type="Rhea" id="RHEA:51904"/>
        <dbReference type="Rhea" id="RHEA-COMP:13088"/>
        <dbReference type="Rhea" id="RHEA-COMP:14300"/>
        <dbReference type="ChEBI" id="CHEBI:15378"/>
        <dbReference type="ChEBI" id="CHEBI:29985"/>
        <dbReference type="ChEBI" id="CHEBI:30616"/>
        <dbReference type="ChEBI" id="CHEBI:43474"/>
        <dbReference type="ChEBI" id="CHEBI:134413"/>
        <dbReference type="ChEBI" id="CHEBI:456216"/>
        <dbReference type="EC" id="6.3.2.17"/>
    </reaction>
</comment>
<keyword evidence="9" id="KW-0479">Metal-binding</keyword>
<comment type="function">
    <text evidence="1">Functions in two distinct reactions of the de novo folate biosynthetic pathway. Catalyzes the addition of a glutamate residue to dihydropteroate (7,8-dihydropteroate or H2Pte) to form dihydrofolate (7,8-dihydrofolate monoglutamate or H2Pte-Glu). Also catalyzes successive additions of L-glutamate to tetrahydrofolate or 10-formyltetrahydrofolate or 5,10-methylenetetrahydrofolate, leading to folylpolyglutamate derivatives.</text>
</comment>
<dbReference type="GO" id="GO:0046872">
    <property type="term" value="F:metal ion binding"/>
    <property type="evidence" value="ECO:0007669"/>
    <property type="project" value="UniProtKB-KW"/>
</dbReference>
<evidence type="ECO:0000256" key="10">
    <source>
        <dbReference type="ARBA" id="ARBA00022741"/>
    </source>
</evidence>
<dbReference type="InterPro" id="IPR036565">
    <property type="entry name" value="Mur-like_cat_sf"/>
</dbReference>
<dbReference type="GO" id="GO:0005737">
    <property type="term" value="C:cytoplasm"/>
    <property type="evidence" value="ECO:0007669"/>
    <property type="project" value="TreeGrafter"/>
</dbReference>
<comment type="catalytic activity">
    <reaction evidence="17">
        <text>(6S)-5,6,7,8-tetrahydrofolyl-(gamma-L-Glu)(n) + L-glutamate + ATP = (6S)-5,6,7,8-tetrahydrofolyl-(gamma-L-Glu)(n+1) + ADP + phosphate + H(+)</text>
        <dbReference type="Rhea" id="RHEA:10580"/>
        <dbReference type="Rhea" id="RHEA-COMP:14738"/>
        <dbReference type="Rhea" id="RHEA-COMP:14740"/>
        <dbReference type="ChEBI" id="CHEBI:15378"/>
        <dbReference type="ChEBI" id="CHEBI:29985"/>
        <dbReference type="ChEBI" id="CHEBI:30616"/>
        <dbReference type="ChEBI" id="CHEBI:43474"/>
        <dbReference type="ChEBI" id="CHEBI:141005"/>
        <dbReference type="ChEBI" id="CHEBI:456216"/>
        <dbReference type="EC" id="6.3.2.17"/>
    </reaction>
</comment>
<evidence type="ECO:0000256" key="6">
    <source>
        <dbReference type="ARBA" id="ARBA00013025"/>
    </source>
</evidence>
<comment type="catalytic activity">
    <reaction evidence="19">
        <text>(6R)-5,10-methylenetetrahydrofolyl-(gamma-L-Glu)(n) + L-glutamate + ATP = (6R)-5,10-methylenetetrahydrofolyl-(gamma-L-Glu)(n+1) + ADP + phosphate + H(+)</text>
        <dbReference type="Rhea" id="RHEA:51912"/>
        <dbReference type="Rhea" id="RHEA-COMP:13257"/>
        <dbReference type="Rhea" id="RHEA-COMP:13258"/>
        <dbReference type="ChEBI" id="CHEBI:15378"/>
        <dbReference type="ChEBI" id="CHEBI:29985"/>
        <dbReference type="ChEBI" id="CHEBI:30616"/>
        <dbReference type="ChEBI" id="CHEBI:43474"/>
        <dbReference type="ChEBI" id="CHEBI:136572"/>
        <dbReference type="ChEBI" id="CHEBI:456216"/>
        <dbReference type="EC" id="6.3.2.17"/>
    </reaction>
</comment>
<comment type="similarity">
    <text evidence="4">Belongs to the folylpolyglutamate synthase family.</text>
</comment>
<keyword evidence="13" id="KW-0289">Folate biosynthesis</keyword>
<comment type="pathway">
    <text evidence="2">Cofactor biosynthesis; tetrahydrofolate biosynthesis; 7,8-dihydrofolate from 2-amino-4-hydroxy-6-hydroxymethyl-7,8-dihydropteridine diphosphate and 4-aminobenzoate: step 2/2.</text>
</comment>
<dbReference type="PANTHER" id="PTHR11136:SF0">
    <property type="entry name" value="DIHYDROFOLATE SYNTHETASE-RELATED"/>
    <property type="match status" value="1"/>
</dbReference>
<dbReference type="GO" id="GO:0008841">
    <property type="term" value="F:dihydrofolate synthase activity"/>
    <property type="evidence" value="ECO:0007669"/>
    <property type="project" value="UniProtKB-EC"/>
</dbReference>
<dbReference type="InterPro" id="IPR004101">
    <property type="entry name" value="Mur_ligase_C"/>
</dbReference>
<proteinExistence type="inferred from homology"/>
<evidence type="ECO:0000313" key="22">
    <source>
        <dbReference type="EMBL" id="SLM19524.1"/>
    </source>
</evidence>
<dbReference type="AlphaFoldDB" id="A0A3P3XTT6"/>
<evidence type="ECO:0000256" key="15">
    <source>
        <dbReference type="ARBA" id="ARBA00030592"/>
    </source>
</evidence>
<dbReference type="EMBL" id="FWDO01000005">
    <property type="protein sequence ID" value="SLM19524.1"/>
    <property type="molecule type" value="Genomic_DNA"/>
</dbReference>
<reference evidence="22" key="1">
    <citation type="submission" date="2017-02" db="EMBL/GenBank/DDBJ databases">
        <authorList>
            <person name="Regsiter A."/>
            <person name="William W."/>
        </authorList>
    </citation>
    <scope>NUCLEOTIDE SEQUENCE</scope>
    <source>
        <strain evidence="22">BdmA 4</strain>
    </source>
</reference>
<comment type="catalytic activity">
    <reaction evidence="20">
        <text>7,8-dihydropteroate + L-glutamate + ATP = 7,8-dihydrofolate + ADP + phosphate + H(+)</text>
        <dbReference type="Rhea" id="RHEA:23584"/>
        <dbReference type="ChEBI" id="CHEBI:15378"/>
        <dbReference type="ChEBI" id="CHEBI:17839"/>
        <dbReference type="ChEBI" id="CHEBI:29985"/>
        <dbReference type="ChEBI" id="CHEBI:30616"/>
        <dbReference type="ChEBI" id="CHEBI:43474"/>
        <dbReference type="ChEBI" id="CHEBI:57451"/>
        <dbReference type="ChEBI" id="CHEBI:456216"/>
        <dbReference type="EC" id="6.3.2.12"/>
    </reaction>
</comment>
<evidence type="ECO:0000256" key="20">
    <source>
        <dbReference type="ARBA" id="ARBA00049161"/>
    </source>
</evidence>
<dbReference type="SUPFAM" id="SSF53244">
    <property type="entry name" value="MurD-like peptide ligases, peptide-binding domain"/>
    <property type="match status" value="1"/>
</dbReference>
<dbReference type="GO" id="GO:0004326">
    <property type="term" value="F:tetrahydrofolylpolyglutamate synthase activity"/>
    <property type="evidence" value="ECO:0007669"/>
    <property type="project" value="UniProtKB-EC"/>
</dbReference>
<keyword evidence="11" id="KW-0067">ATP-binding</keyword>
<evidence type="ECO:0000256" key="2">
    <source>
        <dbReference type="ARBA" id="ARBA00004799"/>
    </source>
</evidence>
<dbReference type="GO" id="GO:0046656">
    <property type="term" value="P:folic acid biosynthetic process"/>
    <property type="evidence" value="ECO:0007669"/>
    <property type="project" value="UniProtKB-KW"/>
</dbReference>
<gene>
    <name evidence="22" type="ORF">SPIRO4BDMA_51039</name>
</gene>
<evidence type="ECO:0000256" key="1">
    <source>
        <dbReference type="ARBA" id="ARBA00002714"/>
    </source>
</evidence>
<evidence type="ECO:0000256" key="5">
    <source>
        <dbReference type="ARBA" id="ARBA00013023"/>
    </source>
</evidence>
<evidence type="ECO:0000256" key="4">
    <source>
        <dbReference type="ARBA" id="ARBA00008276"/>
    </source>
</evidence>
<dbReference type="Gene3D" id="3.40.1190.10">
    <property type="entry name" value="Mur-like, catalytic domain"/>
    <property type="match status" value="1"/>
</dbReference>
<evidence type="ECO:0000256" key="3">
    <source>
        <dbReference type="ARBA" id="ARBA00005150"/>
    </source>
</evidence>
<evidence type="ECO:0000256" key="8">
    <source>
        <dbReference type="ARBA" id="ARBA00022598"/>
    </source>
</evidence>
<evidence type="ECO:0000256" key="11">
    <source>
        <dbReference type="ARBA" id="ARBA00022840"/>
    </source>
</evidence>
<sequence length="488" mass="52977">MHSMSFLSDPHLDKSRCLAHALCVSVGHFTSIDEVYDFVLGYVNVEKGQATEFKLDRMRWMASELGNPHLGRVTVHVAGSKGKGSVATLIAKTLQTTGARTGLYTSPHIISWKERITESGQEIPYDIILKASEEVFALVQGKTAETFYGGELPTYFELTTLIAFCAFRLAGFEAQVIEVGLGGRLDSTNIVSPDVCVITPIELEHTQFLGSTIPLIAAEKAGIIKKNIPVFTIQPKPDALGVISGRAKDMGSPCFVVGRDILFSSVNVDVTGTCCRLEATETSPPALRALMIENSLEVRTPLVGSVYAGNMALAALALSQLPVSLNAGHIQKGFASASMPARFEIVSRSPFIVLDGAHTPESIRTILTTFLQLSPAPRMLLFACAYDKRHDEMAELLSPHFEEIIVTRPGTFKQSAPDLVFASFQKRKPATLLIESTEDAVQKAICGANEKGAGLLVTGSFYLCAEFTKSKLCSEQCRSSHPEFRRSK</sequence>
<evidence type="ECO:0000256" key="13">
    <source>
        <dbReference type="ARBA" id="ARBA00022909"/>
    </source>
</evidence>
<evidence type="ECO:0000256" key="17">
    <source>
        <dbReference type="ARBA" id="ARBA00047493"/>
    </source>
</evidence>
<evidence type="ECO:0000256" key="7">
    <source>
        <dbReference type="ARBA" id="ARBA00019357"/>
    </source>
</evidence>
<dbReference type="SUPFAM" id="SSF53623">
    <property type="entry name" value="MurD-like peptide ligases, catalytic domain"/>
    <property type="match status" value="1"/>
</dbReference>
<dbReference type="PROSITE" id="PS01012">
    <property type="entry name" value="FOLYLPOLYGLU_SYNT_2"/>
    <property type="match status" value="1"/>
</dbReference>
<evidence type="ECO:0000256" key="12">
    <source>
        <dbReference type="ARBA" id="ARBA00022842"/>
    </source>
</evidence>
<evidence type="ECO:0000256" key="16">
    <source>
        <dbReference type="ARBA" id="ARBA00032510"/>
    </source>
</evidence>
<dbReference type="InterPro" id="IPR036615">
    <property type="entry name" value="Mur_ligase_C_dom_sf"/>
</dbReference>
<dbReference type="EC" id="6.3.2.17" evidence="6"/>
<evidence type="ECO:0000256" key="14">
    <source>
        <dbReference type="ARBA" id="ARBA00030048"/>
    </source>
</evidence>